<sequence>MVILSTASFLRTMVKHDVRIARVSVVNSWNLDVITVMMNYFPLYINSF</sequence>
<evidence type="ECO:0000313" key="1">
    <source>
        <dbReference type="EMBL" id="SVA75993.1"/>
    </source>
</evidence>
<organism evidence="1">
    <name type="scientific">marine metagenome</name>
    <dbReference type="NCBI Taxonomy" id="408172"/>
    <lineage>
        <taxon>unclassified sequences</taxon>
        <taxon>metagenomes</taxon>
        <taxon>ecological metagenomes</taxon>
    </lineage>
</organism>
<protein>
    <submittedName>
        <fullName evidence="1">Uncharacterized protein</fullName>
    </submittedName>
</protein>
<dbReference type="AlphaFoldDB" id="A0A381YHI9"/>
<dbReference type="EMBL" id="UINC01018155">
    <property type="protein sequence ID" value="SVA75993.1"/>
    <property type="molecule type" value="Genomic_DNA"/>
</dbReference>
<reference evidence="1" key="1">
    <citation type="submission" date="2018-05" db="EMBL/GenBank/DDBJ databases">
        <authorList>
            <person name="Lanie J.A."/>
            <person name="Ng W.-L."/>
            <person name="Kazmierczak K.M."/>
            <person name="Andrzejewski T.M."/>
            <person name="Davidsen T.M."/>
            <person name="Wayne K.J."/>
            <person name="Tettelin H."/>
            <person name="Glass J.I."/>
            <person name="Rusch D."/>
            <person name="Podicherti R."/>
            <person name="Tsui H.-C.T."/>
            <person name="Winkler M.E."/>
        </authorList>
    </citation>
    <scope>NUCLEOTIDE SEQUENCE</scope>
</reference>
<proteinExistence type="predicted"/>
<gene>
    <name evidence="1" type="ORF">METZ01_LOCUS128847</name>
</gene>
<name>A0A381YHI9_9ZZZZ</name>
<accession>A0A381YHI9</accession>